<reference evidence="1 2" key="1">
    <citation type="submission" date="2021-07" db="EMBL/GenBank/DDBJ databases">
        <title>The Aristolochia fimbriata genome: insights into angiosperm evolution, floral development and chemical biosynthesis.</title>
        <authorList>
            <person name="Jiao Y."/>
        </authorList>
    </citation>
    <scope>NUCLEOTIDE SEQUENCE [LARGE SCALE GENOMIC DNA]</scope>
    <source>
        <strain evidence="1">IBCAS-2021</strain>
        <tissue evidence="1">Leaf</tissue>
    </source>
</reference>
<dbReference type="PANTHER" id="PTHR33148:SF41">
    <property type="entry name" value="DUF4228 DOMAIN PROTEIN"/>
    <property type="match status" value="1"/>
</dbReference>
<organism evidence="1 2">
    <name type="scientific">Aristolochia fimbriata</name>
    <name type="common">White veined hardy Dutchman's pipe vine</name>
    <dbReference type="NCBI Taxonomy" id="158543"/>
    <lineage>
        <taxon>Eukaryota</taxon>
        <taxon>Viridiplantae</taxon>
        <taxon>Streptophyta</taxon>
        <taxon>Embryophyta</taxon>
        <taxon>Tracheophyta</taxon>
        <taxon>Spermatophyta</taxon>
        <taxon>Magnoliopsida</taxon>
        <taxon>Magnoliidae</taxon>
        <taxon>Piperales</taxon>
        <taxon>Aristolochiaceae</taxon>
        <taxon>Aristolochia</taxon>
    </lineage>
</organism>
<dbReference type="InterPro" id="IPR025322">
    <property type="entry name" value="PADRE_dom"/>
</dbReference>
<dbReference type="AlphaFoldDB" id="A0AAV7EXD8"/>
<name>A0AAV7EXD8_ARIFI</name>
<proteinExistence type="predicted"/>
<gene>
    <name evidence="1" type="ORF">H6P81_006043</name>
</gene>
<protein>
    <submittedName>
        <fullName evidence="1">Uncharacterized protein</fullName>
    </submittedName>
</protein>
<accession>A0AAV7EXD8</accession>
<dbReference type="Pfam" id="PF14009">
    <property type="entry name" value="PADRE"/>
    <property type="match status" value="1"/>
</dbReference>
<keyword evidence="2" id="KW-1185">Reference proteome</keyword>
<dbReference type="EMBL" id="JAINDJ010000003">
    <property type="protein sequence ID" value="KAG9453139.1"/>
    <property type="molecule type" value="Genomic_DNA"/>
</dbReference>
<sequence length="211" mass="22858">MGNCVFRGLVEAEDVIKVVTCNGGIMELYPPISVECITNEFPGQGIFHSGDLLTSPRPQPLLHNEELLPGELYYLLPLGPPHILGGVEYCRPATNYNTKGGEFVGSSSTTAAPYRMSSFDGQGMWRRAEAATEVVMPRSNNNINNASGGVWKVKLVISPEQLTEILSQETRTEALIESVRTVAKCGNGFASAANSDQWSVTSSWKASENFA</sequence>
<evidence type="ECO:0000313" key="2">
    <source>
        <dbReference type="Proteomes" id="UP000825729"/>
    </source>
</evidence>
<dbReference type="Proteomes" id="UP000825729">
    <property type="component" value="Unassembled WGS sequence"/>
</dbReference>
<comment type="caution">
    <text evidence="1">The sequence shown here is derived from an EMBL/GenBank/DDBJ whole genome shotgun (WGS) entry which is preliminary data.</text>
</comment>
<dbReference type="PANTHER" id="PTHR33148">
    <property type="entry name" value="PLASTID MOVEMENT IMPAIRED PROTEIN-RELATED"/>
    <property type="match status" value="1"/>
</dbReference>
<evidence type="ECO:0000313" key="1">
    <source>
        <dbReference type="EMBL" id="KAG9453139.1"/>
    </source>
</evidence>